<dbReference type="InterPro" id="IPR037165">
    <property type="entry name" value="AldOxase/xan_DH_Mopterin-bd_sf"/>
</dbReference>
<dbReference type="Pfam" id="PF02738">
    <property type="entry name" value="MoCoBD_1"/>
    <property type="match status" value="1"/>
</dbReference>
<organism evidence="4 5">
    <name type="scientific">Mycolicibacterium goodii</name>
    <name type="common">Mycobacterium goodii</name>
    <dbReference type="NCBI Taxonomy" id="134601"/>
    <lineage>
        <taxon>Bacteria</taxon>
        <taxon>Bacillati</taxon>
        <taxon>Actinomycetota</taxon>
        <taxon>Actinomycetes</taxon>
        <taxon>Mycobacteriales</taxon>
        <taxon>Mycobacteriaceae</taxon>
        <taxon>Mycolicibacterium</taxon>
    </lineage>
</organism>
<dbReference type="RefSeq" id="WP_073679022.1">
    <property type="nucleotide sequence ID" value="NZ_JAHBOL010000010.1"/>
</dbReference>
<dbReference type="PANTHER" id="PTHR11908">
    <property type="entry name" value="XANTHINE DEHYDROGENASE"/>
    <property type="match status" value="1"/>
</dbReference>
<evidence type="ECO:0000313" key="4">
    <source>
        <dbReference type="EMBL" id="MBU8824615.1"/>
    </source>
</evidence>
<dbReference type="Proteomes" id="UP000696413">
    <property type="component" value="Unassembled WGS sequence"/>
</dbReference>
<dbReference type="SUPFAM" id="SSF56003">
    <property type="entry name" value="Molybdenum cofactor-binding domain"/>
    <property type="match status" value="1"/>
</dbReference>
<dbReference type="InterPro" id="IPR046867">
    <property type="entry name" value="AldOxase/xan_DH_MoCoBD2"/>
</dbReference>
<dbReference type="InterPro" id="IPR008274">
    <property type="entry name" value="AldOxase/xan_DH_MoCoBD1"/>
</dbReference>
<reference evidence="4 5" key="1">
    <citation type="submission" date="2021-05" db="EMBL/GenBank/DDBJ databases">
        <title>Draft Genome Sequences of Clinical Respiratory Isolates of Mycobacterium goodii Recovered in Ireland.</title>
        <authorList>
            <person name="Flanagan P.R."/>
            <person name="Mok S."/>
            <person name="Roycroft E."/>
            <person name="Rogers T.R."/>
            <person name="Fitzgibbon M."/>
        </authorList>
    </citation>
    <scope>NUCLEOTIDE SEQUENCE [LARGE SCALE GENOMIC DNA]</scope>
    <source>
        <strain evidence="4 5">14IE55</strain>
    </source>
</reference>
<sequence length="736" mass="78899">MSADAKNRSVPRVEGRDKVTGAAVYTADVDVPGRVHAALVQSRIPRGRVTAESVRRETRAASAAPGVLHVLTPLNCPPLHSLPSDLTADFPFERRTPLADLEVHYAGQHMALVVADTPENATAAAQGMRLDYETAPAHLAMADVPAADRYRPDHWVKLVEEKLQDRRGADQICATTDLVPHHGTYHTPEHAHHPIELSATIAEWAGEHLTVHDTTRWIAGERRVLACYLGMPEDRVRVVSPLVGGAFGSKNFLWMHVVLCAVAARTVGRPVKLVLTRDQMFTSTGHRPRTEQDLTLVADARGTLLSTEHHTLTETSPLAHFCEPAGLPARYLYGSPRLVTSHTVAPTNMPTPCFMRGPGEAPGLFALESAMDELAYALGIDPVEFRVRNDADIDQAGGRPWSGKHLQECYRRGAQRFGWSLRPRLPRAMRHGDLLVGWGMATATYPGRRMSAGCAVHTAVDGTVRFASATHEIGNGVRTVMGQVAADATGLPLTAVAFDTGDSRFPAAPYTGASQTTASVGSAVFSAGVEWKQRLLSWVSGVDGGSAGLDIRAGVVLREGRPVVTVAEVLRDGGAELADLLTFTATAEGGEPTTTTQSFGVHFCEVEVDEAIGKATVTRWSATLDCGRVVNPRLADSQVMGGVIFGIGMALFEQVPHDAGLRIGEYHVATHADIPDFDIEFVEVPDHDLDPIGVRGIGEIGSSGVAAAIANAIFHATGKRIRQVPITTEMLLGEPS</sequence>
<dbReference type="PANTHER" id="PTHR11908:SF132">
    <property type="entry name" value="ALDEHYDE OXIDASE 1-RELATED"/>
    <property type="match status" value="1"/>
</dbReference>
<evidence type="ECO:0000256" key="2">
    <source>
        <dbReference type="ARBA" id="ARBA00023002"/>
    </source>
</evidence>
<gene>
    <name evidence="4" type="ORF">KL859_17295</name>
</gene>
<comment type="caution">
    <text evidence="4">The sequence shown here is derived from an EMBL/GenBank/DDBJ whole genome shotgun (WGS) entry which is preliminary data.</text>
</comment>
<keyword evidence="1" id="KW-0500">Molybdenum</keyword>
<dbReference type="Gene3D" id="3.30.365.10">
    <property type="entry name" value="Aldehyde oxidase/xanthine dehydrogenase, molybdopterin binding domain"/>
    <property type="match status" value="4"/>
</dbReference>
<proteinExistence type="predicted"/>
<evidence type="ECO:0000259" key="3">
    <source>
        <dbReference type="SMART" id="SM01008"/>
    </source>
</evidence>
<dbReference type="Gene3D" id="3.90.1170.50">
    <property type="entry name" value="Aldehyde oxidase/xanthine dehydrogenase, a/b hammerhead"/>
    <property type="match status" value="1"/>
</dbReference>
<dbReference type="Pfam" id="PF20256">
    <property type="entry name" value="MoCoBD_2"/>
    <property type="match status" value="1"/>
</dbReference>
<evidence type="ECO:0000256" key="1">
    <source>
        <dbReference type="ARBA" id="ARBA00022505"/>
    </source>
</evidence>
<name>A0ABS6HSV5_MYCGD</name>
<accession>A0ABS6HSV5</accession>
<evidence type="ECO:0000313" key="5">
    <source>
        <dbReference type="Proteomes" id="UP000696413"/>
    </source>
</evidence>
<feature type="domain" description="Aldehyde oxidase/xanthine dehydrogenase a/b hammerhead" evidence="3">
    <location>
        <begin position="20"/>
        <end position="136"/>
    </location>
</feature>
<dbReference type="InterPro" id="IPR000674">
    <property type="entry name" value="Ald_Oxase/Xan_DH_a/b"/>
</dbReference>
<dbReference type="Pfam" id="PF01315">
    <property type="entry name" value="Ald_Xan_dh_C"/>
    <property type="match status" value="1"/>
</dbReference>
<keyword evidence="5" id="KW-1185">Reference proteome</keyword>
<dbReference type="SMART" id="SM01008">
    <property type="entry name" value="Ald_Xan_dh_C"/>
    <property type="match status" value="1"/>
</dbReference>
<dbReference type="InterPro" id="IPR016208">
    <property type="entry name" value="Ald_Oxase/xanthine_DH-like"/>
</dbReference>
<dbReference type="EMBL" id="JAHBOM010000012">
    <property type="protein sequence ID" value="MBU8824615.1"/>
    <property type="molecule type" value="Genomic_DNA"/>
</dbReference>
<dbReference type="SUPFAM" id="SSF54665">
    <property type="entry name" value="CO dehydrogenase molybdoprotein N-domain-like"/>
    <property type="match status" value="1"/>
</dbReference>
<keyword evidence="2" id="KW-0560">Oxidoreductase</keyword>
<dbReference type="InterPro" id="IPR036856">
    <property type="entry name" value="Ald_Oxase/Xan_DH_a/b_sf"/>
</dbReference>
<protein>
    <submittedName>
        <fullName evidence="4">Xanthine dehydrogenase family protein molybdopterin-binding subunit</fullName>
    </submittedName>
</protein>